<dbReference type="STRING" id="279058.LT85_3674"/>
<dbReference type="OrthoDB" id="9774900at2"/>
<dbReference type="RefSeq" id="WP_038491631.1">
    <property type="nucleotide sequence ID" value="NZ_CP009962.1"/>
</dbReference>
<protein>
    <submittedName>
        <fullName evidence="7">YpfJ protein</fullName>
    </submittedName>
</protein>
<comment type="subcellular location">
    <subcellularLocation>
        <location evidence="1">Membrane</location>
        <topology evidence="1">Single-pass membrane protein</topology>
    </subcellularLocation>
</comment>
<accession>A0A0A1FIZ0</accession>
<sequence length="295" mass="31750">MKWEGNRESDNVEDRRGNDSDGGGGGGFGGRSIGLGTIAIALVASYFFGISPTTVLSLLSGGPVSQPQSQQAPAPNHSNQPEDRQTKFVKTVLADTEDVWTQIFSANGKTYPPPKLVLFSGATPTACGTGQTASGPFYCPGDRKVYIDLSFYKLMQQRFHVSGEFAQAYVIAHEVGHHVQNLMGIMDKVNNAERQMSKAQVNAMSVRMELQADCLAGVWAFHANQARGILEQGDVEGALNAATAIGDDALQKQEQGYVVPDSFTHGTSAQRVRWFKQGVSTGEVKSCNTFEVKAL</sequence>
<dbReference type="KEGG" id="care:LT85_3674"/>
<evidence type="ECO:0000256" key="1">
    <source>
        <dbReference type="ARBA" id="ARBA00004167"/>
    </source>
</evidence>
<keyword evidence="5" id="KW-0175">Coiled coil</keyword>
<dbReference type="Pfam" id="PF04228">
    <property type="entry name" value="Zn_peptidase"/>
    <property type="match status" value="1"/>
</dbReference>
<name>A0A0A1FIZ0_9BURK</name>
<gene>
    <name evidence="7" type="ORF">LT85_3674</name>
</gene>
<evidence type="ECO:0000313" key="8">
    <source>
        <dbReference type="Proteomes" id="UP000030302"/>
    </source>
</evidence>
<evidence type="ECO:0000256" key="4">
    <source>
        <dbReference type="ARBA" id="ARBA00023136"/>
    </source>
</evidence>
<dbReference type="HOGENOM" id="CLU_059329_0_0_4"/>
<feature type="compositionally biased region" description="Basic and acidic residues" evidence="6">
    <location>
        <begin position="1"/>
        <end position="19"/>
    </location>
</feature>
<dbReference type="PANTHER" id="PTHR30168">
    <property type="entry name" value="PUTATIVE MEMBRANE PROTEIN YPFJ"/>
    <property type="match status" value="1"/>
</dbReference>
<keyword evidence="2" id="KW-0812">Transmembrane</keyword>
<dbReference type="AlphaFoldDB" id="A0A0A1FIZ0"/>
<organism evidence="7 8">
    <name type="scientific">Collimonas arenae</name>
    <dbReference type="NCBI Taxonomy" id="279058"/>
    <lineage>
        <taxon>Bacteria</taxon>
        <taxon>Pseudomonadati</taxon>
        <taxon>Pseudomonadota</taxon>
        <taxon>Betaproteobacteria</taxon>
        <taxon>Burkholderiales</taxon>
        <taxon>Oxalobacteraceae</taxon>
        <taxon>Collimonas</taxon>
    </lineage>
</organism>
<evidence type="ECO:0000256" key="3">
    <source>
        <dbReference type="ARBA" id="ARBA00022989"/>
    </source>
</evidence>
<keyword evidence="8" id="KW-1185">Reference proteome</keyword>
<evidence type="ECO:0000256" key="5">
    <source>
        <dbReference type="SAM" id="Coils"/>
    </source>
</evidence>
<dbReference type="Proteomes" id="UP000030302">
    <property type="component" value="Chromosome"/>
</dbReference>
<proteinExistence type="predicted"/>
<evidence type="ECO:0000256" key="6">
    <source>
        <dbReference type="SAM" id="MobiDB-lite"/>
    </source>
</evidence>
<reference evidence="8" key="1">
    <citation type="journal article" date="2014" name="Soil Biol. Biochem.">
        <title>Structure and function of bacterial communities in ageing soils: Insights from the Mendocino ecological staircase.</title>
        <authorList>
            <person name="Uroz S."/>
            <person name="Tech J.J."/>
            <person name="Sawaya N.A."/>
            <person name="Frey-Klett P."/>
            <person name="Leveau J.H.J."/>
        </authorList>
    </citation>
    <scope>NUCLEOTIDE SEQUENCE [LARGE SCALE GENOMIC DNA]</scope>
    <source>
        <strain evidence="8">Cal35</strain>
    </source>
</reference>
<dbReference type="InterPro" id="IPR007343">
    <property type="entry name" value="Uncharacterised_pept_Zn_put"/>
</dbReference>
<keyword evidence="3" id="KW-1133">Transmembrane helix</keyword>
<feature type="coiled-coil region" evidence="5">
    <location>
        <begin position="182"/>
        <end position="209"/>
    </location>
</feature>
<feature type="region of interest" description="Disordered" evidence="6">
    <location>
        <begin position="1"/>
        <end position="26"/>
    </location>
</feature>
<feature type="compositionally biased region" description="Low complexity" evidence="6">
    <location>
        <begin position="63"/>
        <end position="75"/>
    </location>
</feature>
<keyword evidence="4" id="KW-0472">Membrane</keyword>
<dbReference type="PANTHER" id="PTHR30168:SF0">
    <property type="entry name" value="INNER MEMBRANE PROTEIN"/>
    <property type="match status" value="1"/>
</dbReference>
<dbReference type="GO" id="GO:0016020">
    <property type="term" value="C:membrane"/>
    <property type="evidence" value="ECO:0007669"/>
    <property type="project" value="UniProtKB-SubCell"/>
</dbReference>
<dbReference type="EMBL" id="CP009962">
    <property type="protein sequence ID" value="AIY42832.1"/>
    <property type="molecule type" value="Genomic_DNA"/>
</dbReference>
<evidence type="ECO:0000313" key="7">
    <source>
        <dbReference type="EMBL" id="AIY42832.1"/>
    </source>
</evidence>
<evidence type="ECO:0000256" key="2">
    <source>
        <dbReference type="ARBA" id="ARBA00022692"/>
    </source>
</evidence>
<feature type="region of interest" description="Disordered" evidence="6">
    <location>
        <begin position="60"/>
        <end position="84"/>
    </location>
</feature>